<evidence type="ECO:0000313" key="1">
    <source>
        <dbReference type="EMBL" id="KAJ5261698.1"/>
    </source>
</evidence>
<organism evidence="1 2">
    <name type="scientific">Penicillium chrysogenum</name>
    <name type="common">Penicillium notatum</name>
    <dbReference type="NCBI Taxonomy" id="5076"/>
    <lineage>
        <taxon>Eukaryota</taxon>
        <taxon>Fungi</taxon>
        <taxon>Dikarya</taxon>
        <taxon>Ascomycota</taxon>
        <taxon>Pezizomycotina</taxon>
        <taxon>Eurotiomycetes</taxon>
        <taxon>Eurotiomycetidae</taxon>
        <taxon>Eurotiales</taxon>
        <taxon>Aspergillaceae</taxon>
        <taxon>Penicillium</taxon>
        <taxon>Penicillium chrysogenum species complex</taxon>
    </lineage>
</organism>
<gene>
    <name evidence="1" type="ORF">N7505_008565</name>
</gene>
<accession>A0ABQ8WA60</accession>
<keyword evidence="2" id="KW-1185">Reference proteome</keyword>
<sequence>MSAAPILGTPSVFHQPSDKKPILSCRGTVIRMRALDDRLLSAISPTLASWNIRTAGDSPRIPTATKEPWDRLNLETPILPRTSSL</sequence>
<name>A0ABQ8WA60_PENCH</name>
<dbReference type="Proteomes" id="UP001220256">
    <property type="component" value="Unassembled WGS sequence"/>
</dbReference>
<comment type="caution">
    <text evidence="1">The sequence shown here is derived from an EMBL/GenBank/DDBJ whole genome shotgun (WGS) entry which is preliminary data.</text>
</comment>
<reference evidence="1 2" key="1">
    <citation type="journal article" date="2023" name="IMA Fungus">
        <title>Comparative genomic study of the Penicillium genus elucidates a diverse pangenome and 15 lateral gene transfer events.</title>
        <authorList>
            <person name="Petersen C."/>
            <person name="Sorensen T."/>
            <person name="Nielsen M.R."/>
            <person name="Sondergaard T.E."/>
            <person name="Sorensen J.L."/>
            <person name="Fitzpatrick D.A."/>
            <person name="Frisvad J.C."/>
            <person name="Nielsen K.L."/>
        </authorList>
    </citation>
    <scope>NUCLEOTIDE SEQUENCE [LARGE SCALE GENOMIC DNA]</scope>
    <source>
        <strain evidence="1 2">IBT 3361</strain>
    </source>
</reference>
<evidence type="ECO:0000313" key="2">
    <source>
        <dbReference type="Proteomes" id="UP001220256"/>
    </source>
</evidence>
<dbReference type="EMBL" id="JAPVEB010000006">
    <property type="protein sequence ID" value="KAJ5261698.1"/>
    <property type="molecule type" value="Genomic_DNA"/>
</dbReference>
<proteinExistence type="predicted"/>
<protein>
    <submittedName>
        <fullName evidence="1">Uncharacterized protein</fullName>
    </submittedName>
</protein>